<reference evidence="3" key="1">
    <citation type="journal article" date="2020" name="mSystems">
        <title>Genome- and Community-Level Interaction Insights into Carbon Utilization and Element Cycling Functions of Hydrothermarchaeota in Hydrothermal Sediment.</title>
        <authorList>
            <person name="Zhou Z."/>
            <person name="Liu Y."/>
            <person name="Xu W."/>
            <person name="Pan J."/>
            <person name="Luo Z.H."/>
            <person name="Li M."/>
        </authorList>
    </citation>
    <scope>NUCLEOTIDE SEQUENCE [LARGE SCALE GENOMIC DNA]</scope>
    <source>
        <strain evidence="3">SpSt-402</strain>
    </source>
</reference>
<proteinExistence type="predicted"/>
<dbReference type="AlphaFoldDB" id="A0A832H1Z8"/>
<dbReference type="InterPro" id="IPR050336">
    <property type="entry name" value="Chromosome_partition/occlusion"/>
</dbReference>
<dbReference type="PANTHER" id="PTHR33375:SF1">
    <property type="entry name" value="CHROMOSOME-PARTITIONING PROTEIN PARB-RELATED"/>
    <property type="match status" value="1"/>
</dbReference>
<dbReference type="Pfam" id="PF02195">
    <property type="entry name" value="ParB_N"/>
    <property type="match status" value="1"/>
</dbReference>
<feature type="coiled-coil region" evidence="1">
    <location>
        <begin position="395"/>
        <end position="422"/>
    </location>
</feature>
<evidence type="ECO:0000256" key="1">
    <source>
        <dbReference type="SAM" id="Coils"/>
    </source>
</evidence>
<dbReference type="GO" id="GO:0007059">
    <property type="term" value="P:chromosome segregation"/>
    <property type="evidence" value="ECO:0007669"/>
    <property type="project" value="TreeGrafter"/>
</dbReference>
<dbReference type="InterPro" id="IPR003115">
    <property type="entry name" value="ParB_N"/>
</dbReference>
<accession>A0A832H1Z8</accession>
<dbReference type="PANTHER" id="PTHR33375">
    <property type="entry name" value="CHROMOSOME-PARTITIONING PROTEIN PARB-RELATED"/>
    <property type="match status" value="1"/>
</dbReference>
<feature type="domain" description="ParB-like N-terminal" evidence="2">
    <location>
        <begin position="69"/>
        <end position="189"/>
    </location>
</feature>
<feature type="coiled-coil region" evidence="1">
    <location>
        <begin position="14"/>
        <end position="68"/>
    </location>
</feature>
<comment type="caution">
    <text evidence="3">The sequence shown here is derived from an EMBL/GenBank/DDBJ whole genome shotgun (WGS) entry which is preliminary data.</text>
</comment>
<dbReference type="InterPro" id="IPR036086">
    <property type="entry name" value="ParB/Sulfiredoxin_sf"/>
</dbReference>
<dbReference type="SMART" id="SM00470">
    <property type="entry name" value="ParB"/>
    <property type="match status" value="1"/>
</dbReference>
<protein>
    <recommendedName>
        <fullName evidence="2">ParB-like N-terminal domain-containing protein</fullName>
    </recommendedName>
</protein>
<dbReference type="Gene3D" id="3.90.1530.10">
    <property type="entry name" value="Conserved hypothetical protein from pyrococcus furiosus pfu- 392566-001, ParB domain"/>
    <property type="match status" value="1"/>
</dbReference>
<evidence type="ECO:0000259" key="2">
    <source>
        <dbReference type="SMART" id="SM00470"/>
    </source>
</evidence>
<sequence>MAKQRIGLGTTFAGAVHSQKITELEERNESLEAEIARLKASGGDAVEKNRLEAKVQELVKQLETKHGAESVPISQIIRNPFQPRTIFPLEEIKAFANILDEEGQSTPVILIPLSDEDKENLWVITKDTLFEELSTDKDRQAAWEEVRYFLFDGERRWRSSKLLGWNTLKAVFRPKEDLDLMRIQGEALSTTLHRKDLHELNLATCLIQQILYHYPHLQVTANGQTPEKAIPKILESAINRLNYIGKASELRKIVTASVEEQMEWLSQVDLRTEEERQVLEVILKYQLHPGSIDSNVFPTLELPHDLKQLVQETGLEISKVNELKKLSAGRLNIREEDARSLRARLGQKMAVQGLKLSEVKSLVEQEMVSHGIVSGRKRKTTAEQIREIKLEKLKASDLQDVITALKDKLEDAEAALRKVEKR</sequence>
<dbReference type="SUPFAM" id="SSF110849">
    <property type="entry name" value="ParB/Sulfiredoxin"/>
    <property type="match status" value="1"/>
</dbReference>
<organism evidence="3">
    <name type="scientific">Oscillatoriales cyanobacterium SpSt-402</name>
    <dbReference type="NCBI Taxonomy" id="2282168"/>
    <lineage>
        <taxon>Bacteria</taxon>
        <taxon>Bacillati</taxon>
        <taxon>Cyanobacteriota</taxon>
        <taxon>Cyanophyceae</taxon>
        <taxon>Oscillatoriophycideae</taxon>
        <taxon>Oscillatoriales</taxon>
    </lineage>
</organism>
<gene>
    <name evidence="3" type="ORF">ENR47_01080</name>
</gene>
<dbReference type="GO" id="GO:0005694">
    <property type="term" value="C:chromosome"/>
    <property type="evidence" value="ECO:0007669"/>
    <property type="project" value="TreeGrafter"/>
</dbReference>
<keyword evidence="1" id="KW-0175">Coiled coil</keyword>
<name>A0A832H1Z8_9CYAN</name>
<dbReference type="EMBL" id="DSRD01000069">
    <property type="protein sequence ID" value="HGW92867.1"/>
    <property type="molecule type" value="Genomic_DNA"/>
</dbReference>
<evidence type="ECO:0000313" key="3">
    <source>
        <dbReference type="EMBL" id="HGW92867.1"/>
    </source>
</evidence>